<reference evidence="2" key="2">
    <citation type="submission" date="2017-12" db="EMBL/GenBank/DDBJ databases">
        <title>Genome sequence of the Bar-tailed Godwit (Limosa lapponica baueri).</title>
        <authorList>
            <person name="Lima N.C.B."/>
            <person name="Parody-Merino A.M."/>
            <person name="Battley P.F."/>
            <person name="Fidler A.E."/>
            <person name="Prosdocimi F."/>
        </authorList>
    </citation>
    <scope>NUCLEOTIDE SEQUENCE [LARGE SCALE GENOMIC DNA]</scope>
</reference>
<dbReference type="OrthoDB" id="410381at2759"/>
<evidence type="ECO:0000313" key="2">
    <source>
        <dbReference type="Proteomes" id="UP000233556"/>
    </source>
</evidence>
<proteinExistence type="predicted"/>
<dbReference type="EMBL" id="KZ510153">
    <property type="protein sequence ID" value="PKU33385.1"/>
    <property type="molecule type" value="Genomic_DNA"/>
</dbReference>
<reference evidence="2" key="1">
    <citation type="submission" date="2017-11" db="EMBL/GenBank/DDBJ databases">
        <authorList>
            <person name="Lima N.C."/>
            <person name="Parody-Merino A.M."/>
            <person name="Battley P.F."/>
            <person name="Fidler A.E."/>
            <person name="Prosdocimi F."/>
        </authorList>
    </citation>
    <scope>NUCLEOTIDE SEQUENCE [LARGE SCALE GENOMIC DNA]</scope>
</reference>
<accession>A0A2I0THW3</accession>
<gene>
    <name evidence="1" type="ORF">llap_16311</name>
</gene>
<dbReference type="Proteomes" id="UP000233556">
    <property type="component" value="Unassembled WGS sequence"/>
</dbReference>
<evidence type="ECO:0000313" key="1">
    <source>
        <dbReference type="EMBL" id="PKU33385.1"/>
    </source>
</evidence>
<dbReference type="AlphaFoldDB" id="A0A2I0THW3"/>
<keyword evidence="2" id="KW-1185">Reference proteome</keyword>
<name>A0A2I0THW3_LIMLA</name>
<protein>
    <submittedName>
        <fullName evidence="1">Uncharacterized protein</fullName>
    </submittedName>
</protein>
<sequence>MIDSALGSTIIGVLSPEEKDVGVLVDEKLNMSRQHALAAQKAPRILGCIPSSVASRERRVDSVPLLRSEILVFYIVGVEA</sequence>
<organism evidence="1 2">
    <name type="scientific">Limosa lapponica baueri</name>
    <dbReference type="NCBI Taxonomy" id="1758121"/>
    <lineage>
        <taxon>Eukaryota</taxon>
        <taxon>Metazoa</taxon>
        <taxon>Chordata</taxon>
        <taxon>Craniata</taxon>
        <taxon>Vertebrata</taxon>
        <taxon>Euteleostomi</taxon>
        <taxon>Archelosauria</taxon>
        <taxon>Archosauria</taxon>
        <taxon>Dinosauria</taxon>
        <taxon>Saurischia</taxon>
        <taxon>Theropoda</taxon>
        <taxon>Coelurosauria</taxon>
        <taxon>Aves</taxon>
        <taxon>Neognathae</taxon>
        <taxon>Neoaves</taxon>
        <taxon>Charadriiformes</taxon>
        <taxon>Scolopacidae</taxon>
        <taxon>Limosa</taxon>
    </lineage>
</organism>